<feature type="chain" id="PRO_5003772472" description="Xylanase inhibitor C-terminal domain-containing protein" evidence="1">
    <location>
        <begin position="27"/>
        <end position="312"/>
    </location>
</feature>
<dbReference type="Pfam" id="PF14541">
    <property type="entry name" value="TAXi_C"/>
    <property type="match status" value="1"/>
</dbReference>
<dbReference type="STRING" id="4533.J3L7N0"/>
<keyword evidence="1" id="KW-0732">Signal</keyword>
<proteinExistence type="predicted"/>
<evidence type="ECO:0000313" key="3">
    <source>
        <dbReference type="EnsemblPlants" id="OB01G52360.1"/>
    </source>
</evidence>
<evidence type="ECO:0000313" key="4">
    <source>
        <dbReference type="Proteomes" id="UP000006038"/>
    </source>
</evidence>
<dbReference type="InterPro" id="IPR021109">
    <property type="entry name" value="Peptidase_aspartic_dom_sf"/>
</dbReference>
<dbReference type="PANTHER" id="PTHR47965">
    <property type="entry name" value="ASPARTYL PROTEASE-RELATED"/>
    <property type="match status" value="1"/>
</dbReference>
<feature type="signal peptide" evidence="1">
    <location>
        <begin position="1"/>
        <end position="26"/>
    </location>
</feature>
<dbReference type="AlphaFoldDB" id="J3L7N0"/>
<reference evidence="3" key="1">
    <citation type="journal article" date="2013" name="Nat. Commun.">
        <title>Whole-genome sequencing of Oryza brachyantha reveals mechanisms underlying Oryza genome evolution.</title>
        <authorList>
            <person name="Chen J."/>
            <person name="Huang Q."/>
            <person name="Gao D."/>
            <person name="Wang J."/>
            <person name="Lang Y."/>
            <person name="Liu T."/>
            <person name="Li B."/>
            <person name="Bai Z."/>
            <person name="Luis Goicoechea J."/>
            <person name="Liang C."/>
            <person name="Chen C."/>
            <person name="Zhang W."/>
            <person name="Sun S."/>
            <person name="Liao Y."/>
            <person name="Zhang X."/>
            <person name="Yang L."/>
            <person name="Song C."/>
            <person name="Wang M."/>
            <person name="Shi J."/>
            <person name="Liu G."/>
            <person name="Liu J."/>
            <person name="Zhou H."/>
            <person name="Zhou W."/>
            <person name="Yu Q."/>
            <person name="An N."/>
            <person name="Chen Y."/>
            <person name="Cai Q."/>
            <person name="Wang B."/>
            <person name="Liu B."/>
            <person name="Min J."/>
            <person name="Huang Y."/>
            <person name="Wu H."/>
            <person name="Li Z."/>
            <person name="Zhang Y."/>
            <person name="Yin Y."/>
            <person name="Song W."/>
            <person name="Jiang J."/>
            <person name="Jackson S.A."/>
            <person name="Wing R.A."/>
            <person name="Wang J."/>
            <person name="Chen M."/>
        </authorList>
    </citation>
    <scope>NUCLEOTIDE SEQUENCE [LARGE SCALE GENOMIC DNA]</scope>
    <source>
        <strain evidence="3">cv. IRGC 101232</strain>
    </source>
</reference>
<evidence type="ECO:0000259" key="2">
    <source>
        <dbReference type="Pfam" id="PF14541"/>
    </source>
</evidence>
<reference evidence="3" key="2">
    <citation type="submission" date="2013-04" db="UniProtKB">
        <authorList>
            <consortium name="EnsemblPlants"/>
        </authorList>
    </citation>
    <scope>IDENTIFICATION</scope>
</reference>
<dbReference type="EnsemblPlants" id="OB01G52360.1">
    <property type="protein sequence ID" value="OB01G52360.1"/>
    <property type="gene ID" value="OB01G52360"/>
</dbReference>
<dbReference type="OMA" id="ECVEANH"/>
<feature type="domain" description="Xylanase inhibitor C-terminal" evidence="2">
    <location>
        <begin position="134"/>
        <end position="293"/>
    </location>
</feature>
<sequence length="312" mass="33613">MHARAETLLLLVAISLLSVLPWHTLASGGGGGKPLVAAVTKDGSTSLYTVAVKDGRPLALDLSGLLVWSTCDASHSTIAATQNVAKKFALCLPSVAVFGGGPFVLIFPYWRPDITARLSYTALRRSPELGAGGYYITAKGITVNHQVHQQLALPNHGPLVVQLSSTIPYTELRPDVYGPFIKAWDSITEWPKKVTPPVAPFELCYDSRTLSSNRLGYAVPEIDINLEDGATWHIFGGNSLVQVDDSTACFAFVEMKPEKVGYGNDAPAVVIGGYQMEHNLVVFDEEKQQLGFSGLLFGLQTTCNNFNFTVAA</sequence>
<dbReference type="InterPro" id="IPR032799">
    <property type="entry name" value="TAXi_C"/>
</dbReference>
<dbReference type="SUPFAM" id="SSF50630">
    <property type="entry name" value="Acid proteases"/>
    <property type="match status" value="1"/>
</dbReference>
<evidence type="ECO:0000256" key="1">
    <source>
        <dbReference type="SAM" id="SignalP"/>
    </source>
</evidence>
<dbReference type="Gene3D" id="2.40.70.10">
    <property type="entry name" value="Acid Proteases"/>
    <property type="match status" value="2"/>
</dbReference>
<protein>
    <recommendedName>
        <fullName evidence="2">Xylanase inhibitor C-terminal domain-containing protein</fullName>
    </recommendedName>
</protein>
<dbReference type="eggNOG" id="KOG1339">
    <property type="taxonomic scope" value="Eukaryota"/>
</dbReference>
<organism evidence="3">
    <name type="scientific">Oryza brachyantha</name>
    <name type="common">malo sina</name>
    <dbReference type="NCBI Taxonomy" id="4533"/>
    <lineage>
        <taxon>Eukaryota</taxon>
        <taxon>Viridiplantae</taxon>
        <taxon>Streptophyta</taxon>
        <taxon>Embryophyta</taxon>
        <taxon>Tracheophyta</taxon>
        <taxon>Spermatophyta</taxon>
        <taxon>Magnoliopsida</taxon>
        <taxon>Liliopsida</taxon>
        <taxon>Poales</taxon>
        <taxon>Poaceae</taxon>
        <taxon>BOP clade</taxon>
        <taxon>Oryzoideae</taxon>
        <taxon>Oryzeae</taxon>
        <taxon>Oryzinae</taxon>
        <taxon>Oryza</taxon>
    </lineage>
</organism>
<accession>J3L7N0</accession>
<dbReference type="HOGENOM" id="CLU_032185_1_0_1"/>
<dbReference type="Gramene" id="OB01G52360.1">
    <property type="protein sequence ID" value="OB01G52360.1"/>
    <property type="gene ID" value="OB01G52360"/>
</dbReference>
<dbReference type="PANTHER" id="PTHR47965:SF60">
    <property type="entry name" value="CHITINASE CLP"/>
    <property type="match status" value="1"/>
</dbReference>
<dbReference type="GO" id="GO:0006508">
    <property type="term" value="P:proteolysis"/>
    <property type="evidence" value="ECO:0007669"/>
    <property type="project" value="InterPro"/>
</dbReference>
<dbReference type="FunFam" id="2.40.70.10:FF:000088">
    <property type="entry name" value="Eukaryotic aspartyl protease family protein"/>
    <property type="match status" value="1"/>
</dbReference>
<dbReference type="GO" id="GO:0004190">
    <property type="term" value="F:aspartic-type endopeptidase activity"/>
    <property type="evidence" value="ECO:0007669"/>
    <property type="project" value="InterPro"/>
</dbReference>
<keyword evidence="4" id="KW-1185">Reference proteome</keyword>
<name>J3L7N0_ORYBR</name>
<dbReference type="InterPro" id="IPR001461">
    <property type="entry name" value="Aspartic_peptidase_A1"/>
</dbReference>
<dbReference type="Proteomes" id="UP000006038">
    <property type="component" value="Chromosome 1"/>
</dbReference>